<keyword evidence="7" id="KW-1185">Reference proteome</keyword>
<dbReference type="Pfam" id="PF00005">
    <property type="entry name" value="ABC_tran"/>
    <property type="match status" value="1"/>
</dbReference>
<organism evidence="6 7">
    <name type="scientific">Caldovatus sediminis</name>
    <dbReference type="NCBI Taxonomy" id="2041189"/>
    <lineage>
        <taxon>Bacteria</taxon>
        <taxon>Pseudomonadati</taxon>
        <taxon>Pseudomonadota</taxon>
        <taxon>Alphaproteobacteria</taxon>
        <taxon>Acetobacterales</taxon>
        <taxon>Roseomonadaceae</taxon>
        <taxon>Caldovatus</taxon>
    </lineage>
</organism>
<accession>A0A8J3EE51</accession>
<dbReference type="PROSITE" id="PS50893">
    <property type="entry name" value="ABC_TRANSPORTER_2"/>
    <property type="match status" value="1"/>
</dbReference>
<dbReference type="AlphaFoldDB" id="A0A8J3EE51"/>
<evidence type="ECO:0000256" key="1">
    <source>
        <dbReference type="ARBA" id="ARBA00005417"/>
    </source>
</evidence>
<comment type="caution">
    <text evidence="6">The sequence shown here is derived from an EMBL/GenBank/DDBJ whole genome shotgun (WGS) entry which is preliminary data.</text>
</comment>
<dbReference type="GO" id="GO:0005524">
    <property type="term" value="F:ATP binding"/>
    <property type="evidence" value="ECO:0007669"/>
    <property type="project" value="UniProtKB-KW"/>
</dbReference>
<dbReference type="InterPro" id="IPR003593">
    <property type="entry name" value="AAA+_ATPase"/>
</dbReference>
<dbReference type="InterPro" id="IPR003439">
    <property type="entry name" value="ABC_transporter-like_ATP-bd"/>
</dbReference>
<dbReference type="CDD" id="cd03293">
    <property type="entry name" value="ABC_NrtD_SsuB_transporters"/>
    <property type="match status" value="1"/>
</dbReference>
<evidence type="ECO:0000256" key="4">
    <source>
        <dbReference type="ARBA" id="ARBA00022840"/>
    </source>
</evidence>
<proteinExistence type="inferred from homology"/>
<dbReference type="SMART" id="SM00382">
    <property type="entry name" value="AAA"/>
    <property type="match status" value="1"/>
</dbReference>
<dbReference type="PANTHER" id="PTHR42788">
    <property type="entry name" value="TAURINE IMPORT ATP-BINDING PROTEIN-RELATED"/>
    <property type="match status" value="1"/>
</dbReference>
<dbReference type="InterPro" id="IPR027417">
    <property type="entry name" value="P-loop_NTPase"/>
</dbReference>
<dbReference type="Proteomes" id="UP000597507">
    <property type="component" value="Unassembled WGS sequence"/>
</dbReference>
<dbReference type="PANTHER" id="PTHR42788:SF19">
    <property type="entry name" value="ALIPHATIC SULFONATES IMPORT ATP-BINDING PROTEIN SSUB 2"/>
    <property type="match status" value="1"/>
</dbReference>
<dbReference type="InterPro" id="IPR050166">
    <property type="entry name" value="ABC_transporter_ATP-bind"/>
</dbReference>
<evidence type="ECO:0000313" key="6">
    <source>
        <dbReference type="EMBL" id="GGG50755.1"/>
    </source>
</evidence>
<dbReference type="PROSITE" id="PS00211">
    <property type="entry name" value="ABC_TRANSPORTER_1"/>
    <property type="match status" value="1"/>
</dbReference>
<gene>
    <name evidence="6" type="ORF">GCM10010964_42530</name>
</gene>
<dbReference type="InterPro" id="IPR017871">
    <property type="entry name" value="ABC_transporter-like_CS"/>
</dbReference>
<protein>
    <submittedName>
        <fullName evidence="6">Nitrate/sulfonate/bicarbonate ABC transporter ATP-binding protein</fullName>
    </submittedName>
</protein>
<feature type="domain" description="ABC transporter" evidence="5">
    <location>
        <begin position="23"/>
        <end position="250"/>
    </location>
</feature>
<evidence type="ECO:0000256" key="2">
    <source>
        <dbReference type="ARBA" id="ARBA00022448"/>
    </source>
</evidence>
<keyword evidence="3" id="KW-0547">Nucleotide-binding</keyword>
<name>A0A8J3EE51_9PROT</name>
<comment type="similarity">
    <text evidence="1">Belongs to the ABC transporter superfamily.</text>
</comment>
<dbReference type="Gene3D" id="3.40.50.300">
    <property type="entry name" value="P-loop containing nucleotide triphosphate hydrolases"/>
    <property type="match status" value="1"/>
</dbReference>
<reference evidence="6 7" key="1">
    <citation type="journal article" date="2014" name="Int. J. Syst. Evol. Microbiol.">
        <title>Complete genome sequence of Corynebacterium casei LMG S-19264T (=DSM 44701T), isolated from a smear-ripened cheese.</title>
        <authorList>
            <consortium name="US DOE Joint Genome Institute (JGI-PGF)"/>
            <person name="Walter F."/>
            <person name="Albersmeier A."/>
            <person name="Kalinowski J."/>
            <person name="Ruckert C."/>
        </authorList>
    </citation>
    <scope>NUCLEOTIDE SEQUENCE [LARGE SCALE GENOMIC DNA]</scope>
    <source>
        <strain evidence="6 7">CGMCC 1.16330</strain>
    </source>
</reference>
<dbReference type="EMBL" id="BMKS01000023">
    <property type="protein sequence ID" value="GGG50755.1"/>
    <property type="molecule type" value="Genomic_DNA"/>
</dbReference>
<dbReference type="GO" id="GO:0016887">
    <property type="term" value="F:ATP hydrolysis activity"/>
    <property type="evidence" value="ECO:0007669"/>
    <property type="project" value="InterPro"/>
</dbReference>
<evidence type="ECO:0000256" key="3">
    <source>
        <dbReference type="ARBA" id="ARBA00022741"/>
    </source>
</evidence>
<evidence type="ECO:0000259" key="5">
    <source>
        <dbReference type="PROSITE" id="PS50893"/>
    </source>
</evidence>
<keyword evidence="4 6" id="KW-0067">ATP-binding</keyword>
<evidence type="ECO:0000313" key="7">
    <source>
        <dbReference type="Proteomes" id="UP000597507"/>
    </source>
</evidence>
<keyword evidence="2" id="KW-0813">Transport</keyword>
<dbReference type="SUPFAM" id="SSF52540">
    <property type="entry name" value="P-loop containing nucleoside triphosphate hydrolases"/>
    <property type="match status" value="1"/>
</dbReference>
<sequence length="272" mass="28700">MTAPSPSPPATREGASAASAPLVSLRGVGKRFANGTLALEGVDLDIAPGEFLSILGPSGCGKSTLLRLIAGLAEPSAGRVAWAPGHEERRREIGFVFQDPTLMPWATALDNVRLPLRLAGLPRAEGEARAAAALARVGLAGFERAWPRELSGGMRMRVSIARALVTRPSLLLMDEPFAALDELTRHRLNDDLLALWAESGITVVFVTHSVFESVYLSTRIAVMAARPGRVAAELRQDGAPAPREPEFRTSAAYAALCREASHALAAATAAAP</sequence>